<organism evidence="6 7">
    <name type="scientific">Rhodotorula paludigena</name>
    <dbReference type="NCBI Taxonomy" id="86838"/>
    <lineage>
        <taxon>Eukaryota</taxon>
        <taxon>Fungi</taxon>
        <taxon>Dikarya</taxon>
        <taxon>Basidiomycota</taxon>
        <taxon>Pucciniomycotina</taxon>
        <taxon>Microbotryomycetes</taxon>
        <taxon>Sporidiobolales</taxon>
        <taxon>Sporidiobolaceae</taxon>
        <taxon>Rhodotorula</taxon>
    </lineage>
</organism>
<evidence type="ECO:0000256" key="4">
    <source>
        <dbReference type="ARBA" id="ARBA00022801"/>
    </source>
</evidence>
<evidence type="ECO:0000313" key="6">
    <source>
        <dbReference type="EMBL" id="GJN89186.1"/>
    </source>
</evidence>
<sequence length="484" mass="51270">MSSSPDYYVAVAADGQLAAPSSSTSAAASALPDLWKGSRAKETAGETRTFYNVDGRTVVAAAVATHALKAAGSKHFLVDPLHSPHSAAVGATLASHVWNLKTTSDAKAKLEPVEIGLLGDANQPTLESEKAKDGRIQLDWHTGEIYGQAQNIARVLMELPANRMTPTIFCETAQKHFEGVENVTMQAHDLAWAEEKKMGSFISVSRGSDEPLRFLELHYKGAANKDEAPVAFVGKGITFDSGGISLKPGAAMKEMRADMGGAATTLAATWAIAKLKIPINLVLCIPLTENMPSGKATKPGDVVVASNGVTIEVDNTDAEGRLALADALYYATSQFKPHTVVDVATLTGAMMIALGNQFTGVFTNSDSLWSELDTAGAAERDRVWRMPLDEGYTKQIAHTGMDLCNTGGRLGGSCTAAIFLKRFVDGLIVDGSDAENQEGLIRWAHMDIAGTMDLASGDGGYNLAGMTGRPVRTLVEFARRAVKA</sequence>
<reference evidence="6 7" key="1">
    <citation type="submission" date="2021-12" db="EMBL/GenBank/DDBJ databases">
        <title>High titer production of polyol ester of fatty acids by Rhodotorula paludigena BS15 towards product separation-free biomass refinery.</title>
        <authorList>
            <person name="Mano J."/>
            <person name="Ono H."/>
            <person name="Tanaka T."/>
            <person name="Naito K."/>
            <person name="Sushida H."/>
            <person name="Ike M."/>
            <person name="Tokuyasu K."/>
            <person name="Kitaoka M."/>
        </authorList>
    </citation>
    <scope>NUCLEOTIDE SEQUENCE [LARGE SCALE GENOMIC DNA]</scope>
    <source>
        <strain evidence="6 7">BS15</strain>
    </source>
</reference>
<keyword evidence="4" id="KW-0378">Hydrolase</keyword>
<keyword evidence="7" id="KW-1185">Reference proteome</keyword>
<comment type="caution">
    <text evidence="6">The sequence shown here is derived from an EMBL/GenBank/DDBJ whole genome shotgun (WGS) entry which is preliminary data.</text>
</comment>
<evidence type="ECO:0000256" key="1">
    <source>
        <dbReference type="ARBA" id="ARBA00009528"/>
    </source>
</evidence>
<dbReference type="SUPFAM" id="SSF52949">
    <property type="entry name" value="Macro domain-like"/>
    <property type="match status" value="1"/>
</dbReference>
<gene>
    <name evidence="6" type="ORF">Rhopal_002162-T1</name>
</gene>
<protein>
    <recommendedName>
        <fullName evidence="5">Cytosol aminopeptidase domain-containing protein</fullName>
    </recommendedName>
</protein>
<dbReference type="CDD" id="cd00433">
    <property type="entry name" value="Peptidase_M17"/>
    <property type="match status" value="1"/>
</dbReference>
<feature type="domain" description="Cytosol aminopeptidase" evidence="5">
    <location>
        <begin position="315"/>
        <end position="322"/>
    </location>
</feature>
<dbReference type="PANTHER" id="PTHR11963">
    <property type="entry name" value="LEUCINE AMINOPEPTIDASE-RELATED"/>
    <property type="match status" value="1"/>
</dbReference>
<dbReference type="Pfam" id="PF00883">
    <property type="entry name" value="Peptidase_M17"/>
    <property type="match status" value="1"/>
</dbReference>
<keyword evidence="2" id="KW-0031">Aminopeptidase</keyword>
<evidence type="ECO:0000313" key="7">
    <source>
        <dbReference type="Proteomes" id="UP001342314"/>
    </source>
</evidence>
<dbReference type="PANTHER" id="PTHR11963:SF23">
    <property type="entry name" value="CYTOSOL AMINOPEPTIDASE"/>
    <property type="match status" value="1"/>
</dbReference>
<dbReference type="GO" id="GO:0030145">
    <property type="term" value="F:manganese ion binding"/>
    <property type="evidence" value="ECO:0007669"/>
    <property type="project" value="InterPro"/>
</dbReference>
<dbReference type="PRINTS" id="PR00481">
    <property type="entry name" value="LAMNOPPTDASE"/>
</dbReference>
<evidence type="ECO:0000256" key="2">
    <source>
        <dbReference type="ARBA" id="ARBA00022438"/>
    </source>
</evidence>
<dbReference type="GO" id="GO:0070006">
    <property type="term" value="F:metalloaminopeptidase activity"/>
    <property type="evidence" value="ECO:0007669"/>
    <property type="project" value="InterPro"/>
</dbReference>
<dbReference type="GO" id="GO:0005737">
    <property type="term" value="C:cytoplasm"/>
    <property type="evidence" value="ECO:0007669"/>
    <property type="project" value="InterPro"/>
</dbReference>
<dbReference type="EMBL" id="BQKY01000004">
    <property type="protein sequence ID" value="GJN89186.1"/>
    <property type="molecule type" value="Genomic_DNA"/>
</dbReference>
<dbReference type="GO" id="GO:0006508">
    <property type="term" value="P:proteolysis"/>
    <property type="evidence" value="ECO:0007669"/>
    <property type="project" value="UniProtKB-KW"/>
</dbReference>
<dbReference type="Gene3D" id="3.40.630.10">
    <property type="entry name" value="Zn peptidases"/>
    <property type="match status" value="1"/>
</dbReference>
<keyword evidence="3" id="KW-0645">Protease</keyword>
<dbReference type="Gene3D" id="3.40.220.10">
    <property type="entry name" value="Leucine Aminopeptidase, subunit E, domain 1"/>
    <property type="match status" value="1"/>
</dbReference>
<proteinExistence type="inferred from homology"/>
<dbReference type="InterPro" id="IPR000819">
    <property type="entry name" value="Peptidase_M17_C"/>
</dbReference>
<dbReference type="InterPro" id="IPR011356">
    <property type="entry name" value="Leucine_aapep/pepB"/>
</dbReference>
<name>A0AAV5GI88_9BASI</name>
<dbReference type="InterPro" id="IPR043472">
    <property type="entry name" value="Macro_dom-like"/>
</dbReference>
<comment type="similarity">
    <text evidence="1">Belongs to the peptidase M17 family.</text>
</comment>
<evidence type="ECO:0000256" key="3">
    <source>
        <dbReference type="ARBA" id="ARBA00022670"/>
    </source>
</evidence>
<dbReference type="Proteomes" id="UP001342314">
    <property type="component" value="Unassembled WGS sequence"/>
</dbReference>
<accession>A0AAV5GI88</accession>
<dbReference type="PROSITE" id="PS00631">
    <property type="entry name" value="CYTOSOL_AP"/>
    <property type="match status" value="1"/>
</dbReference>
<dbReference type="SUPFAM" id="SSF53187">
    <property type="entry name" value="Zn-dependent exopeptidases"/>
    <property type="match status" value="1"/>
</dbReference>
<evidence type="ECO:0000259" key="5">
    <source>
        <dbReference type="PROSITE" id="PS00631"/>
    </source>
</evidence>
<dbReference type="AlphaFoldDB" id="A0AAV5GI88"/>